<reference evidence="3" key="1">
    <citation type="journal article" date="2014" name="Proc. Natl. Acad. Sci. U.S.A.">
        <title>Extensive sampling of basidiomycete genomes demonstrates inadequacy of the white-rot/brown-rot paradigm for wood decay fungi.</title>
        <authorList>
            <person name="Riley R."/>
            <person name="Salamov A.A."/>
            <person name="Brown D.W."/>
            <person name="Nagy L.G."/>
            <person name="Floudas D."/>
            <person name="Held B.W."/>
            <person name="Levasseur A."/>
            <person name="Lombard V."/>
            <person name="Morin E."/>
            <person name="Otillar R."/>
            <person name="Lindquist E.A."/>
            <person name="Sun H."/>
            <person name="LaButti K.M."/>
            <person name="Schmutz J."/>
            <person name="Jabbour D."/>
            <person name="Luo H."/>
            <person name="Baker S.E."/>
            <person name="Pisabarro A.G."/>
            <person name="Walton J.D."/>
            <person name="Blanchette R.A."/>
            <person name="Henrissat B."/>
            <person name="Martin F."/>
            <person name="Cullen D."/>
            <person name="Hibbett D.S."/>
            <person name="Grigoriev I.V."/>
        </authorList>
    </citation>
    <scope>NUCLEOTIDE SEQUENCE [LARGE SCALE GENOMIC DNA]</scope>
    <source>
        <strain evidence="3">MUCL 33604</strain>
    </source>
</reference>
<evidence type="ECO:0000313" key="2">
    <source>
        <dbReference type="EMBL" id="KDQ51163.1"/>
    </source>
</evidence>
<dbReference type="EMBL" id="KL197751">
    <property type="protein sequence ID" value="KDQ51163.1"/>
    <property type="molecule type" value="Genomic_DNA"/>
</dbReference>
<dbReference type="Proteomes" id="UP000027265">
    <property type="component" value="Unassembled WGS sequence"/>
</dbReference>
<feature type="region of interest" description="Disordered" evidence="1">
    <location>
        <begin position="237"/>
        <end position="260"/>
    </location>
</feature>
<gene>
    <name evidence="2" type="ORF">JAAARDRAFT_62738</name>
</gene>
<evidence type="ECO:0000256" key="1">
    <source>
        <dbReference type="SAM" id="MobiDB-lite"/>
    </source>
</evidence>
<protein>
    <submittedName>
        <fullName evidence="2">Uncharacterized protein</fullName>
    </submittedName>
</protein>
<feature type="region of interest" description="Disordered" evidence="1">
    <location>
        <begin position="28"/>
        <end position="94"/>
    </location>
</feature>
<feature type="compositionally biased region" description="Low complexity" evidence="1">
    <location>
        <begin position="251"/>
        <end position="260"/>
    </location>
</feature>
<dbReference type="InParanoid" id="A0A067P8D0"/>
<proteinExistence type="predicted"/>
<organism evidence="2 3">
    <name type="scientific">Jaapia argillacea MUCL 33604</name>
    <dbReference type="NCBI Taxonomy" id="933084"/>
    <lineage>
        <taxon>Eukaryota</taxon>
        <taxon>Fungi</taxon>
        <taxon>Dikarya</taxon>
        <taxon>Basidiomycota</taxon>
        <taxon>Agaricomycotina</taxon>
        <taxon>Agaricomycetes</taxon>
        <taxon>Agaricomycetidae</taxon>
        <taxon>Jaapiales</taxon>
        <taxon>Jaapiaceae</taxon>
        <taxon>Jaapia</taxon>
    </lineage>
</organism>
<keyword evidence="3" id="KW-1185">Reference proteome</keyword>
<sequence length="404" mass="45493">MQSHLPSESTESLATDARTLASPASIFSIDASETTTLRPPSSAAGSLASKSQETITAPKKGRLGMVGVARSALTPSHKSGTKNDKPTEPRNPLPEISRLLKQYKMLTMFDHRAKARKLTSITLRISTKQDYEFIEAITRLPYHHLPKFGGISVYVHEPYINKLKILTEFIERTSVLGMVWLNFCLRHDERRNKVESWKEGEDEALAEFLGALEGKDCQFLRIDEHRGIRLCQAQHPDGPRWEVSPSDASPEDLSSPPRLPSSHPAIPLPLSTLTALHISHPLMFTSPWLTYLTQTTNASALFSLNLTSMYNPLFQDWSSFLRNISVPSLWHLCISGELQRVDLDEFWERHQRVRVFGCVRDGETVVQLSDAVWGGPDVRKRGSWIPNPIADGLIMAFIYVWEVL</sequence>
<dbReference type="HOGENOM" id="CLU_681627_0_0_1"/>
<name>A0A067P8D0_9AGAM</name>
<evidence type="ECO:0000313" key="3">
    <source>
        <dbReference type="Proteomes" id="UP000027265"/>
    </source>
</evidence>
<accession>A0A067P8D0</accession>
<dbReference type="AlphaFoldDB" id="A0A067P8D0"/>